<evidence type="ECO:0000256" key="1">
    <source>
        <dbReference type="ARBA" id="ARBA00023015"/>
    </source>
</evidence>
<dbReference type="CDD" id="cd17537">
    <property type="entry name" value="REC_FixJ"/>
    <property type="match status" value="1"/>
</dbReference>
<evidence type="ECO:0000313" key="8">
    <source>
        <dbReference type="EMBL" id="MBM0105036.1"/>
    </source>
</evidence>
<feature type="modified residue" description="4-aspartylphosphate" evidence="4">
    <location>
        <position position="47"/>
    </location>
</feature>
<keyword evidence="3" id="KW-0804">Transcription</keyword>
<name>A0ABS1WVN0_9GAMM</name>
<dbReference type="SMART" id="SM00448">
    <property type="entry name" value="REC"/>
    <property type="match status" value="1"/>
</dbReference>
<dbReference type="PANTHER" id="PTHR44688:SF16">
    <property type="entry name" value="DNA-BINDING TRANSCRIPTIONAL ACTIVATOR DEVR_DOSR"/>
    <property type="match status" value="1"/>
</dbReference>
<keyword evidence="1" id="KW-0805">Transcription regulation</keyword>
<dbReference type="InterPro" id="IPR000792">
    <property type="entry name" value="Tscrpt_reg_LuxR_C"/>
</dbReference>
<evidence type="ECO:0000259" key="6">
    <source>
        <dbReference type="PROSITE" id="PS50043"/>
    </source>
</evidence>
<dbReference type="Pfam" id="PF00072">
    <property type="entry name" value="Response_reg"/>
    <property type="match status" value="1"/>
</dbReference>
<organism evidence="8 9">
    <name type="scientific">Steroidobacter gossypii</name>
    <dbReference type="NCBI Taxonomy" id="2805490"/>
    <lineage>
        <taxon>Bacteria</taxon>
        <taxon>Pseudomonadati</taxon>
        <taxon>Pseudomonadota</taxon>
        <taxon>Gammaproteobacteria</taxon>
        <taxon>Steroidobacterales</taxon>
        <taxon>Steroidobacteraceae</taxon>
        <taxon>Steroidobacter</taxon>
    </lineage>
</organism>
<dbReference type="PROSITE" id="PS50043">
    <property type="entry name" value="HTH_LUXR_2"/>
    <property type="match status" value="1"/>
</dbReference>
<reference evidence="8 9" key="1">
    <citation type="journal article" date="2021" name="Int. J. Syst. Evol. Microbiol.">
        <title>Steroidobacter gossypii sp. nov., isolated from soil of cotton cropping field.</title>
        <authorList>
            <person name="Huang R."/>
            <person name="Yang S."/>
            <person name="Zhen C."/>
            <person name="Liu W."/>
        </authorList>
    </citation>
    <scope>NUCLEOTIDE SEQUENCE [LARGE SCALE GENOMIC DNA]</scope>
    <source>
        <strain evidence="8 9">S1-65</strain>
    </source>
</reference>
<dbReference type="InterPro" id="IPR001789">
    <property type="entry name" value="Sig_transdc_resp-reg_receiver"/>
</dbReference>
<evidence type="ECO:0000313" key="9">
    <source>
        <dbReference type="Proteomes" id="UP000661077"/>
    </source>
</evidence>
<dbReference type="Gene3D" id="1.10.10.10">
    <property type="entry name" value="Winged helix-like DNA-binding domain superfamily/Winged helix DNA-binding domain"/>
    <property type="match status" value="1"/>
</dbReference>
<dbReference type="PANTHER" id="PTHR44688">
    <property type="entry name" value="DNA-BINDING TRANSCRIPTIONAL ACTIVATOR DEVR_DOSR"/>
    <property type="match status" value="1"/>
</dbReference>
<dbReference type="InterPro" id="IPR016032">
    <property type="entry name" value="Sig_transdc_resp-reg_C-effctor"/>
</dbReference>
<protein>
    <submittedName>
        <fullName evidence="8">Response regulator transcription factor</fullName>
    </submittedName>
</protein>
<feature type="domain" description="HTH luxR-type" evidence="6">
    <location>
        <begin position="128"/>
        <end position="193"/>
    </location>
</feature>
<accession>A0ABS1WVN0</accession>
<dbReference type="CDD" id="cd06170">
    <property type="entry name" value="LuxR_C_like"/>
    <property type="match status" value="1"/>
</dbReference>
<sequence>MPGCANPPRIALGSLIRSAGHRVQAFESPADFLSRHCHSSNGCLVLDVRLPGMSGLDLQRTLRSAGNAIPIIFITGHGNIPMTVRAMKGGAVEFLPKPVHDQKLLDAVDQALRSNQYSQRHTKELDVLRSRCAALTARERQVLAGILDGKRNKQVAAELGVSEITVKIHRRHVMSKMSAASLAGLVLMVARMSAAGLQPWIPSSESRRNENGEGIDETRERPIGEG</sequence>
<dbReference type="SUPFAM" id="SSF52172">
    <property type="entry name" value="CheY-like"/>
    <property type="match status" value="1"/>
</dbReference>
<evidence type="ECO:0000259" key="7">
    <source>
        <dbReference type="PROSITE" id="PS50110"/>
    </source>
</evidence>
<dbReference type="Proteomes" id="UP000661077">
    <property type="component" value="Unassembled WGS sequence"/>
</dbReference>
<keyword evidence="2" id="KW-0238">DNA-binding</keyword>
<feature type="compositionally biased region" description="Basic and acidic residues" evidence="5">
    <location>
        <begin position="205"/>
        <end position="226"/>
    </location>
</feature>
<dbReference type="InterPro" id="IPR011006">
    <property type="entry name" value="CheY-like_superfamily"/>
</dbReference>
<evidence type="ECO:0000256" key="3">
    <source>
        <dbReference type="ARBA" id="ARBA00023163"/>
    </source>
</evidence>
<dbReference type="Pfam" id="PF00196">
    <property type="entry name" value="GerE"/>
    <property type="match status" value="1"/>
</dbReference>
<evidence type="ECO:0000256" key="4">
    <source>
        <dbReference type="PROSITE-ProRule" id="PRU00169"/>
    </source>
</evidence>
<dbReference type="PROSITE" id="PS00622">
    <property type="entry name" value="HTH_LUXR_1"/>
    <property type="match status" value="1"/>
</dbReference>
<dbReference type="SMART" id="SM00421">
    <property type="entry name" value="HTH_LUXR"/>
    <property type="match status" value="1"/>
</dbReference>
<dbReference type="Gene3D" id="3.40.50.2300">
    <property type="match status" value="1"/>
</dbReference>
<feature type="region of interest" description="Disordered" evidence="5">
    <location>
        <begin position="201"/>
        <end position="226"/>
    </location>
</feature>
<evidence type="ECO:0000256" key="5">
    <source>
        <dbReference type="SAM" id="MobiDB-lite"/>
    </source>
</evidence>
<gene>
    <name evidence="8" type="ORF">JM946_09760</name>
</gene>
<dbReference type="InterPro" id="IPR036388">
    <property type="entry name" value="WH-like_DNA-bd_sf"/>
</dbReference>
<proteinExistence type="predicted"/>
<keyword evidence="9" id="KW-1185">Reference proteome</keyword>
<comment type="caution">
    <text evidence="8">The sequence shown here is derived from an EMBL/GenBank/DDBJ whole genome shotgun (WGS) entry which is preliminary data.</text>
</comment>
<keyword evidence="4" id="KW-0597">Phosphoprotein</keyword>
<feature type="domain" description="Response regulatory" evidence="7">
    <location>
        <begin position="1"/>
        <end position="112"/>
    </location>
</feature>
<dbReference type="PROSITE" id="PS50110">
    <property type="entry name" value="RESPONSE_REGULATORY"/>
    <property type="match status" value="1"/>
</dbReference>
<evidence type="ECO:0000256" key="2">
    <source>
        <dbReference type="ARBA" id="ARBA00023125"/>
    </source>
</evidence>
<dbReference type="EMBL" id="JAEVLS010000002">
    <property type="protein sequence ID" value="MBM0105036.1"/>
    <property type="molecule type" value="Genomic_DNA"/>
</dbReference>
<dbReference type="SUPFAM" id="SSF46894">
    <property type="entry name" value="C-terminal effector domain of the bipartite response regulators"/>
    <property type="match status" value="1"/>
</dbReference>
<dbReference type="PRINTS" id="PR00038">
    <property type="entry name" value="HTHLUXR"/>
</dbReference>